<accession>A0AAP8QAI6</accession>
<dbReference type="AlphaFoldDB" id="A0AAP8QAI6"/>
<dbReference type="Proteomes" id="UP000239759">
    <property type="component" value="Unassembled WGS sequence"/>
</dbReference>
<protein>
    <submittedName>
        <fullName evidence="1">Uncharacterized protein</fullName>
    </submittedName>
</protein>
<name>A0AAP8QAI6_BRELA</name>
<sequence length="63" mass="7042">MSNSVVWKQERSFIDRAGMFYPLYYVSYVLDLLKGLLKKTAGKINAGMIVAHDSATCIISTIL</sequence>
<organism evidence="1 2">
    <name type="scientific">Brevibacillus laterosporus</name>
    <name type="common">Bacillus laterosporus</name>
    <dbReference type="NCBI Taxonomy" id="1465"/>
    <lineage>
        <taxon>Bacteria</taxon>
        <taxon>Bacillati</taxon>
        <taxon>Bacillota</taxon>
        <taxon>Bacilli</taxon>
        <taxon>Bacillales</taxon>
        <taxon>Paenibacillaceae</taxon>
        <taxon>Brevibacillus</taxon>
    </lineage>
</organism>
<dbReference type="EMBL" id="PRKQ01000031">
    <property type="protein sequence ID" value="PPA93106.1"/>
    <property type="molecule type" value="Genomic_DNA"/>
</dbReference>
<evidence type="ECO:0000313" key="2">
    <source>
        <dbReference type="Proteomes" id="UP000239759"/>
    </source>
</evidence>
<evidence type="ECO:0000313" key="1">
    <source>
        <dbReference type="EMBL" id="PPA93106.1"/>
    </source>
</evidence>
<reference evidence="1 2" key="1">
    <citation type="submission" date="2018-02" db="EMBL/GenBank/DDBJ databases">
        <title>Comparative analysis of genomes of three Brevibacillus laterosporus strains producers of potent antimicrobials isolated from silage.</title>
        <authorList>
            <person name="Kojic M."/>
            <person name="Miljkovic M."/>
            <person name="Studholme D."/>
            <person name="Filipic B."/>
        </authorList>
    </citation>
    <scope>NUCLEOTIDE SEQUENCE [LARGE SCALE GENOMIC DNA]</scope>
    <source>
        <strain evidence="1 2">BGSP11</strain>
    </source>
</reference>
<comment type="caution">
    <text evidence="1">The sequence shown here is derived from an EMBL/GenBank/DDBJ whole genome shotgun (WGS) entry which is preliminary data.</text>
</comment>
<dbReference type="RefSeq" id="WP_104033084.1">
    <property type="nucleotide sequence ID" value="NZ_JARMDU010000017.1"/>
</dbReference>
<proteinExistence type="predicted"/>
<gene>
    <name evidence="1" type="ORF">C4A77_20250</name>
</gene>